<dbReference type="Proteomes" id="UP000054166">
    <property type="component" value="Unassembled WGS sequence"/>
</dbReference>
<dbReference type="EMBL" id="KN833023">
    <property type="protein sequence ID" value="KIM77595.1"/>
    <property type="molecule type" value="Genomic_DNA"/>
</dbReference>
<protein>
    <submittedName>
        <fullName evidence="1">Uncharacterized protein</fullName>
    </submittedName>
</protein>
<accession>A0A0C3EYM3</accession>
<evidence type="ECO:0000313" key="1">
    <source>
        <dbReference type="EMBL" id="KIM77595.1"/>
    </source>
</evidence>
<gene>
    <name evidence="1" type="ORF">PILCRDRAFT_11853</name>
</gene>
<dbReference type="InParanoid" id="A0A0C3EYM3"/>
<organism evidence="1 2">
    <name type="scientific">Piloderma croceum (strain F 1598)</name>
    <dbReference type="NCBI Taxonomy" id="765440"/>
    <lineage>
        <taxon>Eukaryota</taxon>
        <taxon>Fungi</taxon>
        <taxon>Dikarya</taxon>
        <taxon>Basidiomycota</taxon>
        <taxon>Agaricomycotina</taxon>
        <taxon>Agaricomycetes</taxon>
        <taxon>Agaricomycetidae</taxon>
        <taxon>Atheliales</taxon>
        <taxon>Atheliaceae</taxon>
        <taxon>Piloderma</taxon>
    </lineage>
</organism>
<dbReference type="HOGENOM" id="CLU_1595174_0_0_1"/>
<sequence length="167" mass="18311">MALPSLDPSKKDDSSHPIKLFRPSMDYQTFEAKVIRPFCLGTKAQAALGDNLCISYTFAPGLPSFDECRQTFSDMDRNHCSPSKPLPPVPLANNVSSKPLCTLHGYFSPRCADYFIWESGFFEQESAVTLGSSGRLAKVLGVGGVGRNFFCDASGRSGEPWGWRESC</sequence>
<proteinExistence type="predicted"/>
<reference evidence="2" key="2">
    <citation type="submission" date="2015-01" db="EMBL/GenBank/DDBJ databases">
        <title>Evolutionary Origins and Diversification of the Mycorrhizal Mutualists.</title>
        <authorList>
            <consortium name="DOE Joint Genome Institute"/>
            <consortium name="Mycorrhizal Genomics Consortium"/>
            <person name="Kohler A."/>
            <person name="Kuo A."/>
            <person name="Nagy L.G."/>
            <person name="Floudas D."/>
            <person name="Copeland A."/>
            <person name="Barry K.W."/>
            <person name="Cichocki N."/>
            <person name="Veneault-Fourrey C."/>
            <person name="LaButti K."/>
            <person name="Lindquist E.A."/>
            <person name="Lipzen A."/>
            <person name="Lundell T."/>
            <person name="Morin E."/>
            <person name="Murat C."/>
            <person name="Riley R."/>
            <person name="Ohm R."/>
            <person name="Sun H."/>
            <person name="Tunlid A."/>
            <person name="Henrissat B."/>
            <person name="Grigoriev I.V."/>
            <person name="Hibbett D.S."/>
            <person name="Martin F."/>
        </authorList>
    </citation>
    <scope>NUCLEOTIDE SEQUENCE [LARGE SCALE GENOMIC DNA]</scope>
    <source>
        <strain evidence="2">F 1598</strain>
    </source>
</reference>
<dbReference type="AlphaFoldDB" id="A0A0C3EYM3"/>
<evidence type="ECO:0000313" key="2">
    <source>
        <dbReference type="Proteomes" id="UP000054166"/>
    </source>
</evidence>
<name>A0A0C3EYM3_PILCF</name>
<keyword evidence="2" id="KW-1185">Reference proteome</keyword>
<reference evidence="1 2" key="1">
    <citation type="submission" date="2014-04" db="EMBL/GenBank/DDBJ databases">
        <authorList>
            <consortium name="DOE Joint Genome Institute"/>
            <person name="Kuo A."/>
            <person name="Tarkka M."/>
            <person name="Buscot F."/>
            <person name="Kohler A."/>
            <person name="Nagy L.G."/>
            <person name="Floudas D."/>
            <person name="Copeland A."/>
            <person name="Barry K.W."/>
            <person name="Cichocki N."/>
            <person name="Veneault-Fourrey C."/>
            <person name="LaButti K."/>
            <person name="Lindquist E.A."/>
            <person name="Lipzen A."/>
            <person name="Lundell T."/>
            <person name="Morin E."/>
            <person name="Murat C."/>
            <person name="Sun H."/>
            <person name="Tunlid A."/>
            <person name="Henrissat B."/>
            <person name="Grigoriev I.V."/>
            <person name="Hibbett D.S."/>
            <person name="Martin F."/>
            <person name="Nordberg H.P."/>
            <person name="Cantor M.N."/>
            <person name="Hua S.X."/>
        </authorList>
    </citation>
    <scope>NUCLEOTIDE SEQUENCE [LARGE SCALE GENOMIC DNA]</scope>
    <source>
        <strain evidence="1 2">F 1598</strain>
    </source>
</reference>